<dbReference type="Pfam" id="PF00581">
    <property type="entry name" value="Rhodanese"/>
    <property type="match status" value="1"/>
</dbReference>
<dbReference type="PANTHER" id="PTHR44086">
    <property type="entry name" value="THIOSULFATE SULFURTRANSFERASE RDL2, MITOCHONDRIAL-RELATED"/>
    <property type="match status" value="1"/>
</dbReference>
<comment type="caution">
    <text evidence="2">The sequence shown here is derived from an EMBL/GenBank/DDBJ whole genome shotgun (WGS) entry which is preliminary data.</text>
</comment>
<protein>
    <submittedName>
        <fullName evidence="2">Rhodanese domain-containing protein</fullName>
    </submittedName>
</protein>
<dbReference type="SUPFAM" id="SSF52821">
    <property type="entry name" value="Rhodanese/Cell cycle control phosphatase"/>
    <property type="match status" value="1"/>
</dbReference>
<accession>W7QFQ4</accession>
<dbReference type="STRING" id="1328313.DS2_02960"/>
<dbReference type="PANTHER" id="PTHR44086:SF10">
    <property type="entry name" value="THIOSULFATE SULFURTRANSFERASE_RHODANESE-LIKE DOMAIN-CONTAINING PROTEIN 3"/>
    <property type="match status" value="1"/>
</dbReference>
<dbReference type="PROSITE" id="PS50206">
    <property type="entry name" value="RHODANESE_3"/>
    <property type="match status" value="1"/>
</dbReference>
<keyword evidence="3" id="KW-1185">Reference proteome</keyword>
<name>W7QFQ4_9ALTE</name>
<dbReference type="GO" id="GO:0004792">
    <property type="term" value="F:thiosulfate-cyanide sulfurtransferase activity"/>
    <property type="evidence" value="ECO:0007669"/>
    <property type="project" value="TreeGrafter"/>
</dbReference>
<reference evidence="2 3" key="1">
    <citation type="journal article" date="2014" name="Genome Announc.">
        <title>Draft Genome Sequence of the Agar-Degrading Bacterium Catenovulum sp. Strain DS-2, Isolated from Intestines of Haliotis diversicolor.</title>
        <authorList>
            <person name="Shan D."/>
            <person name="Li X."/>
            <person name="Gu Z."/>
            <person name="Wei G."/>
            <person name="Gao Z."/>
            <person name="Shao Z."/>
        </authorList>
    </citation>
    <scope>NUCLEOTIDE SEQUENCE [LARGE SCALE GENOMIC DNA]</scope>
    <source>
        <strain evidence="2 3">DS-2</strain>
    </source>
</reference>
<feature type="domain" description="Rhodanese" evidence="1">
    <location>
        <begin position="36"/>
        <end position="127"/>
    </location>
</feature>
<dbReference type="InterPro" id="IPR001763">
    <property type="entry name" value="Rhodanese-like_dom"/>
</dbReference>
<evidence type="ECO:0000313" key="3">
    <source>
        <dbReference type="Proteomes" id="UP000019276"/>
    </source>
</evidence>
<dbReference type="EMBL" id="ARZY01000003">
    <property type="protein sequence ID" value="EWH11749.1"/>
    <property type="molecule type" value="Genomic_DNA"/>
</dbReference>
<evidence type="ECO:0000259" key="1">
    <source>
        <dbReference type="PROSITE" id="PS50206"/>
    </source>
</evidence>
<dbReference type="Gene3D" id="3.40.250.10">
    <property type="entry name" value="Rhodanese-like domain"/>
    <property type="match status" value="1"/>
</dbReference>
<dbReference type="CDD" id="cd00158">
    <property type="entry name" value="RHOD"/>
    <property type="match status" value="1"/>
</dbReference>
<gene>
    <name evidence="2" type="ORF">DS2_02960</name>
</gene>
<dbReference type="AlphaFoldDB" id="W7QFQ4"/>
<dbReference type="eggNOG" id="COG0607">
    <property type="taxonomic scope" value="Bacteria"/>
</dbReference>
<dbReference type="SMART" id="SM00450">
    <property type="entry name" value="RHOD"/>
    <property type="match status" value="1"/>
</dbReference>
<proteinExistence type="predicted"/>
<dbReference type="InterPro" id="IPR036873">
    <property type="entry name" value="Rhodanese-like_dom_sf"/>
</dbReference>
<organism evidence="2 3">
    <name type="scientific">Catenovulum agarivorans DS-2</name>
    <dbReference type="NCBI Taxonomy" id="1328313"/>
    <lineage>
        <taxon>Bacteria</taxon>
        <taxon>Pseudomonadati</taxon>
        <taxon>Pseudomonadota</taxon>
        <taxon>Gammaproteobacteria</taxon>
        <taxon>Alteromonadales</taxon>
        <taxon>Alteromonadaceae</taxon>
        <taxon>Catenovulum</taxon>
    </lineage>
</organism>
<dbReference type="RefSeq" id="WP_051479562.1">
    <property type="nucleotide sequence ID" value="NZ_ARZY01000003.1"/>
</dbReference>
<dbReference type="Proteomes" id="UP000019276">
    <property type="component" value="Unassembled WGS sequence"/>
</dbReference>
<evidence type="ECO:0000313" key="2">
    <source>
        <dbReference type="EMBL" id="EWH11749.1"/>
    </source>
</evidence>
<sequence length="129" mass="14009">MTELITVQAYLAQVTKQVSEITPEQLIGRLKNHKDNDGKLVIIDVRETAEYSAGAIPCAKHIPRGILEMYIHDHLSALGKLSAEQEIILYCRSGGRSALAALSLQNMGFNNVFSLAGGFVGYSACELDS</sequence>